<reference evidence="13" key="1">
    <citation type="journal article" date="2019" name="Gigascience">
        <title>De novo genome assembly of the endangered Acer yangbiense, a plant species with extremely small populations endemic to Yunnan Province, China.</title>
        <authorList>
            <person name="Yang J."/>
            <person name="Wariss H.M."/>
            <person name="Tao L."/>
            <person name="Zhang R."/>
            <person name="Yun Q."/>
            <person name="Hollingsworth P."/>
            <person name="Dao Z."/>
            <person name="Luo G."/>
            <person name="Guo H."/>
            <person name="Ma Y."/>
            <person name="Sun W."/>
        </authorList>
    </citation>
    <scope>NUCLEOTIDE SEQUENCE [LARGE SCALE GENOMIC DNA]</scope>
    <source>
        <strain evidence="13">cv. Malutang</strain>
    </source>
</reference>
<dbReference type="InterPro" id="IPR011047">
    <property type="entry name" value="Quinoprotein_ADH-like_sf"/>
</dbReference>
<comment type="subcellular location">
    <subcellularLocation>
        <location evidence="1">Endoplasmic reticulum membrane</location>
        <topology evidence="1">Single-pass membrane protein</topology>
    </subcellularLocation>
</comment>
<evidence type="ECO:0000256" key="3">
    <source>
        <dbReference type="ARBA" id="ARBA00022574"/>
    </source>
</evidence>
<keyword evidence="7" id="KW-0931">ER-Golgi transport</keyword>
<evidence type="ECO:0000256" key="2">
    <source>
        <dbReference type="ARBA" id="ARBA00022448"/>
    </source>
</evidence>
<dbReference type="SMART" id="SM00320">
    <property type="entry name" value="WD40"/>
    <property type="match status" value="3"/>
</dbReference>
<dbReference type="PANTHER" id="PTHR23284">
    <property type="entry name" value="PROLACTIN REGULATORY ELEMENT BINDING PROTEIN"/>
    <property type="match status" value="1"/>
</dbReference>
<keyword evidence="13" id="KW-1185">Reference proteome</keyword>
<keyword evidence="3 11" id="KW-0853">WD repeat</keyword>
<evidence type="ECO:0000313" key="12">
    <source>
        <dbReference type="EMBL" id="TXG54647.1"/>
    </source>
</evidence>
<keyword evidence="2" id="KW-0813">Transport</keyword>
<dbReference type="OrthoDB" id="2013972at2759"/>
<evidence type="ECO:0000256" key="8">
    <source>
        <dbReference type="ARBA" id="ARBA00022927"/>
    </source>
</evidence>
<evidence type="ECO:0000256" key="11">
    <source>
        <dbReference type="PROSITE-ProRule" id="PRU00221"/>
    </source>
</evidence>
<keyword evidence="10" id="KW-0472">Membrane</keyword>
<sequence length="562" mass="62976">MIHLLKPRSIVELIAAEDRYLVVEKEQHQSDNRSDSDRRPFGPVDGVKFATLLHIQNKMEERLLQHRRRRLEAGAAVQDTEFLKLDQFQQTKRKSYLHIDKQSSPETGGVVSSDRWGLSSLSLKTTLFSVQDGNLRVFKWPSVEIILNEAQAHASVKDLSFSYVDKLVRLSCSPDGKFLVSLGNRGHSRVWDVTSSTVVASLAKEKDEIFVSCRFSPINDQNPVLYIAAITDKVGSIITWNTTSWKRTRSKQVVQEPVSSFNISSDGELLAIGTAQGDISIINSTSLKVQTTVKKAHLGIVTALALSHDSRTLVSASMDSSARVTLIEDKKQSGISLIILCFDNLRICKFAHLECEDNNPSSFGRRELGQGSRAEMSDKGYRIGRCKLDSSLRGVVMKRSVEKGKKKWCKRLKVRPKGSYVQNGKLVLEKRRVDEKAGEGSSSNSLATKEELVKATMEAESVFHRSSYEDRGVFEEVEMVSSDNQIMKEDMVRVTIVEENKRVEVEEELEGIRNSASTEDEANRNAVVAKEEASRVVETGRILGFEFSSEEEEVLDAISKRE</sequence>
<organism evidence="12 13">
    <name type="scientific">Acer yangbiense</name>
    <dbReference type="NCBI Taxonomy" id="1000413"/>
    <lineage>
        <taxon>Eukaryota</taxon>
        <taxon>Viridiplantae</taxon>
        <taxon>Streptophyta</taxon>
        <taxon>Embryophyta</taxon>
        <taxon>Tracheophyta</taxon>
        <taxon>Spermatophyta</taxon>
        <taxon>Magnoliopsida</taxon>
        <taxon>eudicotyledons</taxon>
        <taxon>Gunneridae</taxon>
        <taxon>Pentapetalae</taxon>
        <taxon>rosids</taxon>
        <taxon>malvids</taxon>
        <taxon>Sapindales</taxon>
        <taxon>Sapindaceae</taxon>
        <taxon>Hippocastanoideae</taxon>
        <taxon>Acereae</taxon>
        <taxon>Acer</taxon>
    </lineage>
</organism>
<dbReference type="GO" id="GO:0003400">
    <property type="term" value="P:regulation of COPII vesicle coating"/>
    <property type="evidence" value="ECO:0007669"/>
    <property type="project" value="TreeGrafter"/>
</dbReference>
<accession>A0A5C7HCM3</accession>
<proteinExistence type="predicted"/>
<protein>
    <submittedName>
        <fullName evidence="12">Uncharacterized protein</fullName>
    </submittedName>
</protein>
<dbReference type="EMBL" id="VAHF01000009">
    <property type="protein sequence ID" value="TXG54647.1"/>
    <property type="molecule type" value="Genomic_DNA"/>
</dbReference>
<evidence type="ECO:0000256" key="5">
    <source>
        <dbReference type="ARBA" id="ARBA00022737"/>
    </source>
</evidence>
<evidence type="ECO:0000256" key="6">
    <source>
        <dbReference type="ARBA" id="ARBA00022824"/>
    </source>
</evidence>
<name>A0A5C7HCM3_9ROSI</name>
<keyword evidence="4" id="KW-0812">Transmembrane</keyword>
<dbReference type="GO" id="GO:0015031">
    <property type="term" value="P:protein transport"/>
    <property type="evidence" value="ECO:0007669"/>
    <property type="project" value="UniProtKB-KW"/>
</dbReference>
<dbReference type="GO" id="GO:0006888">
    <property type="term" value="P:endoplasmic reticulum to Golgi vesicle-mediated transport"/>
    <property type="evidence" value="ECO:0007669"/>
    <property type="project" value="TreeGrafter"/>
</dbReference>
<dbReference type="PANTHER" id="PTHR23284:SF0">
    <property type="entry name" value="PROLACTIN REGULATORY ELEMENT-BINDING PROTEIN"/>
    <property type="match status" value="1"/>
</dbReference>
<keyword evidence="8" id="KW-0653">Protein transport</keyword>
<dbReference type="Gene3D" id="2.130.10.10">
    <property type="entry name" value="YVTN repeat-like/Quinoprotein amine dehydrogenase"/>
    <property type="match status" value="1"/>
</dbReference>
<dbReference type="GO" id="GO:0005789">
    <property type="term" value="C:endoplasmic reticulum membrane"/>
    <property type="evidence" value="ECO:0007669"/>
    <property type="project" value="UniProtKB-SubCell"/>
</dbReference>
<evidence type="ECO:0000313" key="13">
    <source>
        <dbReference type="Proteomes" id="UP000323000"/>
    </source>
</evidence>
<comment type="caution">
    <text evidence="12">The sequence shown here is derived from an EMBL/GenBank/DDBJ whole genome shotgun (WGS) entry which is preliminary data.</text>
</comment>
<evidence type="ECO:0000256" key="9">
    <source>
        <dbReference type="ARBA" id="ARBA00022989"/>
    </source>
</evidence>
<dbReference type="Proteomes" id="UP000323000">
    <property type="component" value="Chromosome 9"/>
</dbReference>
<keyword evidence="6" id="KW-0256">Endoplasmic reticulum</keyword>
<dbReference type="SUPFAM" id="SSF50998">
    <property type="entry name" value="Quinoprotein alcohol dehydrogenase-like"/>
    <property type="match status" value="1"/>
</dbReference>
<evidence type="ECO:0000256" key="4">
    <source>
        <dbReference type="ARBA" id="ARBA00022692"/>
    </source>
</evidence>
<dbReference type="GO" id="GO:0005085">
    <property type="term" value="F:guanyl-nucleotide exchange factor activity"/>
    <property type="evidence" value="ECO:0007669"/>
    <property type="project" value="InterPro"/>
</dbReference>
<dbReference type="InterPro" id="IPR001680">
    <property type="entry name" value="WD40_rpt"/>
</dbReference>
<gene>
    <name evidence="12" type="ORF">EZV62_019903</name>
</gene>
<feature type="repeat" description="WD" evidence="11">
    <location>
        <begin position="160"/>
        <end position="201"/>
    </location>
</feature>
<evidence type="ECO:0000256" key="10">
    <source>
        <dbReference type="ARBA" id="ARBA00023136"/>
    </source>
</evidence>
<keyword evidence="9" id="KW-1133">Transmembrane helix</keyword>
<dbReference type="InterPro" id="IPR045260">
    <property type="entry name" value="Sec12-like"/>
</dbReference>
<dbReference type="Pfam" id="PF00400">
    <property type="entry name" value="WD40"/>
    <property type="match status" value="1"/>
</dbReference>
<keyword evidence="5" id="KW-0677">Repeat</keyword>
<dbReference type="PROSITE" id="PS50082">
    <property type="entry name" value="WD_REPEATS_2"/>
    <property type="match status" value="1"/>
</dbReference>
<evidence type="ECO:0000256" key="1">
    <source>
        <dbReference type="ARBA" id="ARBA00004389"/>
    </source>
</evidence>
<evidence type="ECO:0000256" key="7">
    <source>
        <dbReference type="ARBA" id="ARBA00022892"/>
    </source>
</evidence>
<dbReference type="InterPro" id="IPR015943">
    <property type="entry name" value="WD40/YVTN_repeat-like_dom_sf"/>
</dbReference>
<dbReference type="AlphaFoldDB" id="A0A5C7HCM3"/>